<dbReference type="SMART" id="SM00342">
    <property type="entry name" value="HTH_ARAC"/>
    <property type="match status" value="1"/>
</dbReference>
<reference evidence="5 6" key="1">
    <citation type="submission" date="2018-08" db="EMBL/GenBank/DDBJ databases">
        <title>Comparative analysis of Burkholderia isolates from Puerto Rico.</title>
        <authorList>
            <person name="Hall C."/>
            <person name="Sahl J."/>
            <person name="Wagner D."/>
        </authorList>
    </citation>
    <scope>NUCLEOTIDE SEQUENCE [LARGE SCALE GENOMIC DNA]</scope>
    <source>
        <strain evidence="5 6">Bp9025</strain>
    </source>
</reference>
<dbReference type="InterPro" id="IPR050204">
    <property type="entry name" value="AraC_XylS_family_regulators"/>
</dbReference>
<comment type="caution">
    <text evidence="5">The sequence shown here is derived from an EMBL/GenBank/DDBJ whole genome shotgun (WGS) entry which is preliminary data.</text>
</comment>
<evidence type="ECO:0000256" key="2">
    <source>
        <dbReference type="ARBA" id="ARBA00023125"/>
    </source>
</evidence>
<proteinExistence type="predicted"/>
<dbReference type="Proteomes" id="UP000277921">
    <property type="component" value="Unassembled WGS sequence"/>
</dbReference>
<feature type="domain" description="HTH araC/xylS-type" evidence="4">
    <location>
        <begin position="219"/>
        <end position="320"/>
    </location>
</feature>
<gene>
    <name evidence="5" type="ORF">DF051_18075</name>
</gene>
<name>A0A3N8R798_9BURK</name>
<dbReference type="InterPro" id="IPR009057">
    <property type="entry name" value="Homeodomain-like_sf"/>
</dbReference>
<evidence type="ECO:0000256" key="3">
    <source>
        <dbReference type="ARBA" id="ARBA00023163"/>
    </source>
</evidence>
<evidence type="ECO:0000313" key="6">
    <source>
        <dbReference type="Proteomes" id="UP000277921"/>
    </source>
</evidence>
<dbReference type="Gene3D" id="1.10.10.60">
    <property type="entry name" value="Homeodomain-like"/>
    <property type="match status" value="1"/>
</dbReference>
<dbReference type="EMBL" id="QTQV01000010">
    <property type="protein sequence ID" value="RQT14223.1"/>
    <property type="molecule type" value="Genomic_DNA"/>
</dbReference>
<protein>
    <submittedName>
        <fullName evidence="5">Helix-turn-helix domain-containing protein</fullName>
    </submittedName>
</protein>
<keyword evidence="2" id="KW-0238">DNA-binding</keyword>
<dbReference type="SUPFAM" id="SSF46689">
    <property type="entry name" value="Homeodomain-like"/>
    <property type="match status" value="1"/>
</dbReference>
<dbReference type="AlphaFoldDB" id="A0A3N8R798"/>
<dbReference type="InterPro" id="IPR020449">
    <property type="entry name" value="Tscrpt_reg_AraC-type_HTH"/>
</dbReference>
<accession>A0A3N8R798</accession>
<dbReference type="PRINTS" id="PR00032">
    <property type="entry name" value="HTHARAC"/>
</dbReference>
<dbReference type="GO" id="GO:0003700">
    <property type="term" value="F:DNA-binding transcription factor activity"/>
    <property type="evidence" value="ECO:0007669"/>
    <property type="project" value="InterPro"/>
</dbReference>
<organism evidence="5 6">
    <name type="scientific">Burkholderia contaminans</name>
    <dbReference type="NCBI Taxonomy" id="488447"/>
    <lineage>
        <taxon>Bacteria</taxon>
        <taxon>Pseudomonadati</taxon>
        <taxon>Pseudomonadota</taxon>
        <taxon>Betaproteobacteria</taxon>
        <taxon>Burkholderiales</taxon>
        <taxon>Burkholderiaceae</taxon>
        <taxon>Burkholderia</taxon>
        <taxon>Burkholderia cepacia complex</taxon>
    </lineage>
</organism>
<keyword evidence="1" id="KW-0805">Transcription regulation</keyword>
<dbReference type="Pfam" id="PF14525">
    <property type="entry name" value="AraC_binding_2"/>
    <property type="match status" value="1"/>
</dbReference>
<dbReference type="RefSeq" id="WP_124580282.1">
    <property type="nucleotide sequence ID" value="NZ_QTQV01000010.1"/>
</dbReference>
<dbReference type="PROSITE" id="PS01124">
    <property type="entry name" value="HTH_ARAC_FAMILY_2"/>
    <property type="match status" value="1"/>
</dbReference>
<dbReference type="GO" id="GO:0043565">
    <property type="term" value="F:sequence-specific DNA binding"/>
    <property type="evidence" value="ECO:0007669"/>
    <property type="project" value="InterPro"/>
</dbReference>
<dbReference type="InterPro" id="IPR035418">
    <property type="entry name" value="AraC-bd_2"/>
</dbReference>
<dbReference type="PANTHER" id="PTHR46796">
    <property type="entry name" value="HTH-TYPE TRANSCRIPTIONAL ACTIVATOR RHAS-RELATED"/>
    <property type="match status" value="1"/>
</dbReference>
<evidence type="ECO:0000313" key="5">
    <source>
        <dbReference type="EMBL" id="RQT14223.1"/>
    </source>
</evidence>
<evidence type="ECO:0000256" key="1">
    <source>
        <dbReference type="ARBA" id="ARBA00023015"/>
    </source>
</evidence>
<dbReference type="PANTHER" id="PTHR46796:SF6">
    <property type="entry name" value="ARAC SUBFAMILY"/>
    <property type="match status" value="1"/>
</dbReference>
<dbReference type="Pfam" id="PF12833">
    <property type="entry name" value="HTH_18"/>
    <property type="match status" value="1"/>
</dbReference>
<sequence>MTNSTVFSRTRGSTADVPARDRMAYWDAFNAATLVGLRCSSLSPAGLEVEKTDLALPGLGIADISGQDHVIERSPALVRQLPKESLFACQILSGRAYFIQRDRCLLADAGDVVVYDTRVPYLFGFLTPMRQLLIDIPITTFDDRLDAELAALPLRIAPKPGAGAMLGATLRASVERFMKDPVERDAAQFAEHTRTLVAELIDAEVNGAGASRASLSYLLTAKQYVATHLGDPELGPQAVADAVGLSLRHLSRLFAAEGESITQHIWSERLSHAYRELTDARLRKTSVGEIAFRWGFSSQAHFSRAIRERYGASPMALREAARADGGDCGSRCR</sequence>
<dbReference type="InterPro" id="IPR018060">
    <property type="entry name" value="HTH_AraC"/>
</dbReference>
<evidence type="ECO:0000259" key="4">
    <source>
        <dbReference type="PROSITE" id="PS01124"/>
    </source>
</evidence>
<keyword evidence="3" id="KW-0804">Transcription</keyword>